<dbReference type="PROSITE" id="PS01094">
    <property type="entry name" value="UPF0076"/>
    <property type="match status" value="1"/>
</dbReference>
<evidence type="ECO:0000313" key="3">
    <source>
        <dbReference type="Proteomes" id="UP000316852"/>
    </source>
</evidence>
<proteinExistence type="inferred from homology"/>
<name>A0A538TA28_UNCEI</name>
<gene>
    <name evidence="2" type="ORF">E6K76_02135</name>
</gene>
<sequence>MTAIQTPHAPAAIGPYAQGRTGSLSGRWIVSSGQVGLDPATGKLVPGGVGAETERALQNLDAVLNAAHAGLGDVVKTTVFLADMGDFAAMNEVYGRFFPEPKPARSTVAVRSLPRDARVEIEAWAFLP</sequence>
<protein>
    <submittedName>
        <fullName evidence="2">RidA family protein</fullName>
    </submittedName>
</protein>
<dbReference type="PANTHER" id="PTHR11803:SF39">
    <property type="entry name" value="2-IMINOBUTANOATE_2-IMINOPROPANOATE DEAMINASE"/>
    <property type="match status" value="1"/>
</dbReference>
<dbReference type="EMBL" id="VBOW01000014">
    <property type="protein sequence ID" value="TMQ60489.1"/>
    <property type="molecule type" value="Genomic_DNA"/>
</dbReference>
<accession>A0A538TA28</accession>
<dbReference type="Gene3D" id="3.30.1330.40">
    <property type="entry name" value="RutC-like"/>
    <property type="match status" value="1"/>
</dbReference>
<dbReference type="CDD" id="cd00448">
    <property type="entry name" value="YjgF_YER057c_UK114_family"/>
    <property type="match status" value="1"/>
</dbReference>
<dbReference type="GO" id="GO:0005829">
    <property type="term" value="C:cytosol"/>
    <property type="evidence" value="ECO:0007669"/>
    <property type="project" value="TreeGrafter"/>
</dbReference>
<dbReference type="SUPFAM" id="SSF55298">
    <property type="entry name" value="YjgF-like"/>
    <property type="match status" value="1"/>
</dbReference>
<organism evidence="2 3">
    <name type="scientific">Eiseniibacteriota bacterium</name>
    <dbReference type="NCBI Taxonomy" id="2212470"/>
    <lineage>
        <taxon>Bacteria</taxon>
        <taxon>Candidatus Eiseniibacteriota</taxon>
    </lineage>
</organism>
<evidence type="ECO:0000256" key="1">
    <source>
        <dbReference type="ARBA" id="ARBA00010552"/>
    </source>
</evidence>
<dbReference type="NCBIfam" id="TIGR00004">
    <property type="entry name" value="Rid family detoxifying hydrolase"/>
    <property type="match status" value="1"/>
</dbReference>
<dbReference type="InterPro" id="IPR035959">
    <property type="entry name" value="RutC-like_sf"/>
</dbReference>
<dbReference type="InterPro" id="IPR006056">
    <property type="entry name" value="RidA"/>
</dbReference>
<dbReference type="InterPro" id="IPR019897">
    <property type="entry name" value="RidA_CS"/>
</dbReference>
<dbReference type="InterPro" id="IPR006175">
    <property type="entry name" value="YjgF/YER057c/UK114"/>
</dbReference>
<comment type="similarity">
    <text evidence="1">Belongs to the RutC family.</text>
</comment>
<dbReference type="Pfam" id="PF01042">
    <property type="entry name" value="Ribonuc_L-PSP"/>
    <property type="match status" value="1"/>
</dbReference>
<dbReference type="FunFam" id="3.30.1330.40:FF:000001">
    <property type="entry name" value="L-PSP family endoribonuclease"/>
    <property type="match status" value="1"/>
</dbReference>
<comment type="caution">
    <text evidence="2">The sequence shown here is derived from an EMBL/GenBank/DDBJ whole genome shotgun (WGS) entry which is preliminary data.</text>
</comment>
<dbReference type="Proteomes" id="UP000316852">
    <property type="component" value="Unassembled WGS sequence"/>
</dbReference>
<dbReference type="PANTHER" id="PTHR11803">
    <property type="entry name" value="2-IMINOBUTANOATE/2-IMINOPROPANOATE DEAMINASE RIDA"/>
    <property type="match status" value="1"/>
</dbReference>
<dbReference type="AlphaFoldDB" id="A0A538TA28"/>
<dbReference type="GO" id="GO:0019239">
    <property type="term" value="F:deaminase activity"/>
    <property type="evidence" value="ECO:0007669"/>
    <property type="project" value="TreeGrafter"/>
</dbReference>
<reference evidence="2 3" key="1">
    <citation type="journal article" date="2019" name="Nat. Microbiol.">
        <title>Mediterranean grassland soil C-N compound turnover is dependent on rainfall and depth, and is mediated by genomically divergent microorganisms.</title>
        <authorList>
            <person name="Diamond S."/>
            <person name="Andeer P.F."/>
            <person name="Li Z."/>
            <person name="Crits-Christoph A."/>
            <person name="Burstein D."/>
            <person name="Anantharaman K."/>
            <person name="Lane K.R."/>
            <person name="Thomas B.C."/>
            <person name="Pan C."/>
            <person name="Northen T.R."/>
            <person name="Banfield J.F."/>
        </authorList>
    </citation>
    <scope>NUCLEOTIDE SEQUENCE [LARGE SCALE GENOMIC DNA]</scope>
    <source>
        <strain evidence="2">WS_6</strain>
    </source>
</reference>
<evidence type="ECO:0000313" key="2">
    <source>
        <dbReference type="EMBL" id="TMQ60489.1"/>
    </source>
</evidence>